<dbReference type="RefSeq" id="XP_056481675.1">
    <property type="nucleotide sequence ID" value="XM_056638168.1"/>
</dbReference>
<reference evidence="1" key="1">
    <citation type="submission" date="2022-12" db="EMBL/GenBank/DDBJ databases">
        <authorList>
            <person name="Petersen C."/>
        </authorList>
    </citation>
    <scope>NUCLEOTIDE SEQUENCE</scope>
    <source>
        <strain evidence="1">IBT 29677</strain>
    </source>
</reference>
<name>A0A9W9VEL3_9EURO</name>
<dbReference type="Proteomes" id="UP001147747">
    <property type="component" value="Unassembled WGS sequence"/>
</dbReference>
<reference evidence="1" key="2">
    <citation type="journal article" date="2023" name="IMA Fungus">
        <title>Comparative genomic study of the Penicillium genus elucidates a diverse pangenome and 15 lateral gene transfer events.</title>
        <authorList>
            <person name="Petersen C."/>
            <person name="Sorensen T."/>
            <person name="Nielsen M.R."/>
            <person name="Sondergaard T.E."/>
            <person name="Sorensen J.L."/>
            <person name="Fitzpatrick D.A."/>
            <person name="Frisvad J.C."/>
            <person name="Nielsen K.L."/>
        </authorList>
    </citation>
    <scope>NUCLEOTIDE SEQUENCE</scope>
    <source>
        <strain evidence="1">IBT 29677</strain>
    </source>
</reference>
<comment type="caution">
    <text evidence="1">The sequence shown here is derived from an EMBL/GenBank/DDBJ whole genome shotgun (WGS) entry which is preliminary data.</text>
</comment>
<evidence type="ECO:0000313" key="1">
    <source>
        <dbReference type="EMBL" id="KAJ5376645.1"/>
    </source>
</evidence>
<dbReference type="AlphaFoldDB" id="A0A9W9VEL3"/>
<gene>
    <name evidence="1" type="ORF">N7509_013531</name>
</gene>
<evidence type="ECO:0000313" key="2">
    <source>
        <dbReference type="Proteomes" id="UP001147747"/>
    </source>
</evidence>
<protein>
    <submittedName>
        <fullName evidence="1">Uncharacterized protein</fullName>
    </submittedName>
</protein>
<proteinExistence type="predicted"/>
<dbReference type="GeneID" id="81377148"/>
<accession>A0A9W9VEL3</accession>
<keyword evidence="2" id="KW-1185">Reference proteome</keyword>
<dbReference type="EMBL" id="JAPZBU010000012">
    <property type="protein sequence ID" value="KAJ5376645.1"/>
    <property type="molecule type" value="Genomic_DNA"/>
</dbReference>
<sequence>MAERNEPEQLLAPDGDGLYADIPPRAGGWAEWIEKLEWTKAREENELRTAFLIFLSEMKLVREPMWRHRGNQYDTSIDDLIEHIYRIEACRMQISGTLAPILCLCCARGYRQFAHCAMVQDFPKSPTAQIVTGITTDVVESGAQISLLHQLLSS</sequence>
<organism evidence="1 2">
    <name type="scientific">Penicillium cosmopolitanum</name>
    <dbReference type="NCBI Taxonomy" id="1131564"/>
    <lineage>
        <taxon>Eukaryota</taxon>
        <taxon>Fungi</taxon>
        <taxon>Dikarya</taxon>
        <taxon>Ascomycota</taxon>
        <taxon>Pezizomycotina</taxon>
        <taxon>Eurotiomycetes</taxon>
        <taxon>Eurotiomycetidae</taxon>
        <taxon>Eurotiales</taxon>
        <taxon>Aspergillaceae</taxon>
        <taxon>Penicillium</taxon>
    </lineage>
</organism>
<dbReference type="OrthoDB" id="10586458at2759"/>